<sequence length="379" mass="39591">MTPLGVGLIGCGDISATYLRLAPLFPDFEIRAVASRSPGPAQARAAEFGLRAASPEALLAADDIDAILNLTPPAAHAEVTRAALAAGKHVYSEKPLATTTDAARALLDLAQSANLRIGCAPDTILGGACQAARGAIETGRIGRVVSGTCHFLNAGMEQTHPNPWFFFQPGGGPGLDVGPYYVTTLIALLGPVKRVAAMTGKGADRRMIGAAARRGDVIEVRTPTTISALLDFARGAVITLSLSWDVRAHGHRPIELYGTHGSLFLPDPDFFAGDVIVAGTADDAALPAAPHPFGRPNDPAVEGRANYRGAGLADMARAIREDRPHRCSGELAFHCLEVLSALPRSGEAGRFVDIESACARPDPFPSSEADRLRHAAPAP</sequence>
<organism evidence="5 6">
    <name type="scientific">Psychromarinibacter sediminicola</name>
    <dbReference type="NCBI Taxonomy" id="3033385"/>
    <lineage>
        <taxon>Bacteria</taxon>
        <taxon>Pseudomonadati</taxon>
        <taxon>Pseudomonadota</taxon>
        <taxon>Alphaproteobacteria</taxon>
        <taxon>Rhodobacterales</taxon>
        <taxon>Paracoccaceae</taxon>
        <taxon>Psychromarinibacter</taxon>
    </lineage>
</organism>
<evidence type="ECO:0000259" key="3">
    <source>
        <dbReference type="Pfam" id="PF01408"/>
    </source>
</evidence>
<protein>
    <submittedName>
        <fullName evidence="5">Gfo/Idh/MocA family oxidoreductase</fullName>
    </submittedName>
</protein>
<dbReference type="InterPro" id="IPR055170">
    <property type="entry name" value="GFO_IDH_MocA-like_dom"/>
</dbReference>
<comment type="caution">
    <text evidence="5">The sequence shown here is derived from an EMBL/GenBank/DDBJ whole genome shotgun (WGS) entry which is preliminary data.</text>
</comment>
<dbReference type="SUPFAM" id="SSF55347">
    <property type="entry name" value="Glyceraldehyde-3-phosphate dehydrogenase-like, C-terminal domain"/>
    <property type="match status" value="1"/>
</dbReference>
<dbReference type="GO" id="GO:0000166">
    <property type="term" value="F:nucleotide binding"/>
    <property type="evidence" value="ECO:0007669"/>
    <property type="project" value="InterPro"/>
</dbReference>
<dbReference type="SUPFAM" id="SSF51735">
    <property type="entry name" value="NAD(P)-binding Rossmann-fold domains"/>
    <property type="match status" value="1"/>
</dbReference>
<dbReference type="PANTHER" id="PTHR43818">
    <property type="entry name" value="BCDNA.GH03377"/>
    <property type="match status" value="1"/>
</dbReference>
<gene>
    <name evidence="5" type="ORF">P1J78_01890</name>
</gene>
<dbReference type="Gene3D" id="3.30.360.10">
    <property type="entry name" value="Dihydrodipicolinate Reductase, domain 2"/>
    <property type="match status" value="1"/>
</dbReference>
<dbReference type="Pfam" id="PF22725">
    <property type="entry name" value="GFO_IDH_MocA_C3"/>
    <property type="match status" value="1"/>
</dbReference>
<evidence type="ECO:0000259" key="4">
    <source>
        <dbReference type="Pfam" id="PF22725"/>
    </source>
</evidence>
<dbReference type="GO" id="GO:0016491">
    <property type="term" value="F:oxidoreductase activity"/>
    <property type="evidence" value="ECO:0007669"/>
    <property type="project" value="UniProtKB-KW"/>
</dbReference>
<keyword evidence="6" id="KW-1185">Reference proteome</keyword>
<name>A0AAE3NP12_9RHOB</name>
<dbReference type="InterPro" id="IPR050463">
    <property type="entry name" value="Gfo/Idh/MocA_oxidrdct_glycsds"/>
</dbReference>
<evidence type="ECO:0000256" key="2">
    <source>
        <dbReference type="SAM" id="MobiDB-lite"/>
    </source>
</evidence>
<evidence type="ECO:0000313" key="5">
    <source>
        <dbReference type="EMBL" id="MDF0599471.1"/>
    </source>
</evidence>
<dbReference type="PANTHER" id="PTHR43818:SF11">
    <property type="entry name" value="BCDNA.GH03377"/>
    <property type="match status" value="1"/>
</dbReference>
<dbReference type="Proteomes" id="UP001220964">
    <property type="component" value="Unassembled WGS sequence"/>
</dbReference>
<accession>A0AAE3NP12</accession>
<evidence type="ECO:0000256" key="1">
    <source>
        <dbReference type="ARBA" id="ARBA00023002"/>
    </source>
</evidence>
<proteinExistence type="predicted"/>
<dbReference type="Pfam" id="PF01408">
    <property type="entry name" value="GFO_IDH_MocA"/>
    <property type="match status" value="1"/>
</dbReference>
<feature type="region of interest" description="Disordered" evidence="2">
    <location>
        <begin position="360"/>
        <end position="379"/>
    </location>
</feature>
<feature type="domain" description="Gfo/Idh/MocA-like oxidoreductase N-terminal" evidence="3">
    <location>
        <begin position="5"/>
        <end position="117"/>
    </location>
</feature>
<feature type="domain" description="GFO/IDH/MocA-like oxidoreductase" evidence="4">
    <location>
        <begin position="130"/>
        <end position="263"/>
    </location>
</feature>
<dbReference type="Gene3D" id="3.40.50.720">
    <property type="entry name" value="NAD(P)-binding Rossmann-like Domain"/>
    <property type="match status" value="1"/>
</dbReference>
<dbReference type="RefSeq" id="WP_275565617.1">
    <property type="nucleotide sequence ID" value="NZ_JARGYC010000003.1"/>
</dbReference>
<keyword evidence="1" id="KW-0560">Oxidoreductase</keyword>
<dbReference type="InterPro" id="IPR036291">
    <property type="entry name" value="NAD(P)-bd_dom_sf"/>
</dbReference>
<dbReference type="InterPro" id="IPR000683">
    <property type="entry name" value="Gfo/Idh/MocA-like_OxRdtase_N"/>
</dbReference>
<reference evidence="5" key="1">
    <citation type="submission" date="2023-03" db="EMBL/GenBank/DDBJ databases">
        <title>Multiphase analysis and comparison of six strains from genera Psychromarinibacter, Lutimaribacter, and Maritimibacter, including a novel species: Psychromarinibacter sediminicola sp. nov.</title>
        <authorList>
            <person name="Wang Y.-H."/>
            <person name="Ye M.-Q."/>
            <person name="Du Z.-J."/>
        </authorList>
    </citation>
    <scope>NUCLEOTIDE SEQUENCE</scope>
    <source>
        <strain evidence="5">C21-152</strain>
    </source>
</reference>
<dbReference type="EMBL" id="JARGYC010000003">
    <property type="protein sequence ID" value="MDF0599471.1"/>
    <property type="molecule type" value="Genomic_DNA"/>
</dbReference>
<dbReference type="AlphaFoldDB" id="A0AAE3NP12"/>
<evidence type="ECO:0000313" key="6">
    <source>
        <dbReference type="Proteomes" id="UP001220964"/>
    </source>
</evidence>